<gene>
    <name evidence="2" type="ORF">AVL63_03540</name>
</gene>
<comment type="caution">
    <text evidence="2">The sequence shown here is derived from an EMBL/GenBank/DDBJ whole genome shotgun (WGS) entry which is preliminary data.</text>
</comment>
<feature type="transmembrane region" description="Helical" evidence="1">
    <location>
        <begin position="15"/>
        <end position="35"/>
    </location>
</feature>
<dbReference type="OrthoDB" id="3693562at2"/>
<name>A0A0W8IGX6_9MICC</name>
<sequence length="184" mass="20010">MDETIRTVSHPQRPVYWLIYGLMGWTAAITVVVSFTSQDSSVQGSVLAVVGLALVAVLLVGVIKVLVVHTRASVEEGLTLSVGPFVSRTLPWEAIQSIEKAPTGGAMDVGWKWLGPGRIGYLAGAENVLVKTNADFRRQVLQGEVTVEGRQKLAEWYFVSVPESELTAQRLNRMRESSDSTPTA</sequence>
<keyword evidence="1" id="KW-0812">Transmembrane</keyword>
<evidence type="ECO:0000313" key="3">
    <source>
        <dbReference type="Proteomes" id="UP000054023"/>
    </source>
</evidence>
<accession>A0A0W8IGX6</accession>
<evidence type="ECO:0000256" key="1">
    <source>
        <dbReference type="SAM" id="Phobius"/>
    </source>
</evidence>
<protein>
    <submittedName>
        <fullName evidence="2">Uncharacterized protein</fullName>
    </submittedName>
</protein>
<keyword evidence="3" id="KW-1185">Reference proteome</keyword>
<organism evidence="2 3">
    <name type="scientific">Nesterenkonia jeotgali</name>
    <dbReference type="NCBI Taxonomy" id="317018"/>
    <lineage>
        <taxon>Bacteria</taxon>
        <taxon>Bacillati</taxon>
        <taxon>Actinomycetota</taxon>
        <taxon>Actinomycetes</taxon>
        <taxon>Micrococcales</taxon>
        <taxon>Micrococcaceae</taxon>
        <taxon>Nesterenkonia</taxon>
    </lineage>
</organism>
<proteinExistence type="predicted"/>
<dbReference type="RefSeq" id="WP_058888767.1">
    <property type="nucleotide sequence ID" value="NZ_LQBM01000003.1"/>
</dbReference>
<reference evidence="3" key="1">
    <citation type="submission" date="2015-12" db="EMBL/GenBank/DDBJ databases">
        <authorList>
            <person name="Nair G.R."/>
            <person name="Kaur G."/>
            <person name="Mayilraj S."/>
        </authorList>
    </citation>
    <scope>NUCLEOTIDE SEQUENCE [LARGE SCALE GENOMIC DNA]</scope>
    <source>
        <strain evidence="3">CD08_7</strain>
    </source>
</reference>
<dbReference type="Proteomes" id="UP000054023">
    <property type="component" value="Unassembled WGS sequence"/>
</dbReference>
<keyword evidence="1" id="KW-1133">Transmembrane helix</keyword>
<keyword evidence="1" id="KW-0472">Membrane</keyword>
<evidence type="ECO:0000313" key="2">
    <source>
        <dbReference type="EMBL" id="KUG59083.1"/>
    </source>
</evidence>
<feature type="transmembrane region" description="Helical" evidence="1">
    <location>
        <begin position="47"/>
        <end position="67"/>
    </location>
</feature>
<dbReference type="EMBL" id="LQBM01000003">
    <property type="protein sequence ID" value="KUG59083.1"/>
    <property type="molecule type" value="Genomic_DNA"/>
</dbReference>
<dbReference type="AlphaFoldDB" id="A0A0W8IGX6"/>